<evidence type="ECO:0000256" key="5">
    <source>
        <dbReference type="ARBA" id="ARBA00022857"/>
    </source>
</evidence>
<dbReference type="RefSeq" id="WP_182172776.1">
    <property type="nucleotide sequence ID" value="NZ_JACFXU010000014.1"/>
</dbReference>
<dbReference type="GO" id="GO:0050661">
    <property type="term" value="F:NADP binding"/>
    <property type="evidence" value="ECO:0007669"/>
    <property type="project" value="InterPro"/>
</dbReference>
<dbReference type="PRINTS" id="PR00368">
    <property type="entry name" value="FADPNR"/>
</dbReference>
<dbReference type="EC" id="1.8.1.7" evidence="14"/>
<dbReference type="PANTHER" id="PTHR42737">
    <property type="entry name" value="GLUTATHIONE REDUCTASE"/>
    <property type="match status" value="1"/>
</dbReference>
<evidence type="ECO:0000313" key="18">
    <source>
        <dbReference type="Proteomes" id="UP000539350"/>
    </source>
</evidence>
<evidence type="ECO:0000256" key="8">
    <source>
        <dbReference type="ARBA" id="ARBA00023284"/>
    </source>
</evidence>
<dbReference type="InterPro" id="IPR016156">
    <property type="entry name" value="FAD/NAD-linked_Rdtase_dimer_sf"/>
</dbReference>
<dbReference type="GO" id="GO:0045454">
    <property type="term" value="P:cell redox homeostasis"/>
    <property type="evidence" value="ECO:0007669"/>
    <property type="project" value="InterPro"/>
</dbReference>
<accession>A0A7W2YJE2</accession>
<dbReference type="Gene3D" id="3.30.390.30">
    <property type="match status" value="1"/>
</dbReference>
<evidence type="ECO:0000256" key="11">
    <source>
        <dbReference type="PIRSR" id="PIRSR000350-3"/>
    </source>
</evidence>
<keyword evidence="6 13" id="KW-0560">Oxidoreductase</keyword>
<keyword evidence="11" id="KW-0520">NAD</keyword>
<dbReference type="InterPro" id="IPR046952">
    <property type="entry name" value="GSHR/TRXR-like"/>
</dbReference>
<dbReference type="GO" id="GO:0034599">
    <property type="term" value="P:cellular response to oxidative stress"/>
    <property type="evidence" value="ECO:0007669"/>
    <property type="project" value="TreeGrafter"/>
</dbReference>
<comment type="function">
    <text evidence="14">Catalyzes the reduction of glutathione disulfide (GSSG) to reduced glutathione (GSH).</text>
</comment>
<dbReference type="InterPro" id="IPR001100">
    <property type="entry name" value="Pyr_nuc-diS_OxRdtase"/>
</dbReference>
<comment type="caution">
    <text evidence="17">The sequence shown here is derived from an EMBL/GenBank/DDBJ whole genome shotgun (WGS) entry which is preliminary data.</text>
</comment>
<dbReference type="GO" id="GO:0006749">
    <property type="term" value="P:glutathione metabolic process"/>
    <property type="evidence" value="ECO:0007669"/>
    <property type="project" value="InterPro"/>
</dbReference>
<evidence type="ECO:0000256" key="2">
    <source>
        <dbReference type="ARBA" id="ARBA00011738"/>
    </source>
</evidence>
<evidence type="ECO:0000256" key="13">
    <source>
        <dbReference type="RuleBase" id="RU003691"/>
    </source>
</evidence>
<feature type="active site" description="Proton acceptor" evidence="10">
    <location>
        <position position="441"/>
    </location>
</feature>
<comment type="catalytic activity">
    <reaction evidence="9 14">
        <text>2 glutathione + NADP(+) = glutathione disulfide + NADPH + H(+)</text>
        <dbReference type="Rhea" id="RHEA:11740"/>
        <dbReference type="ChEBI" id="CHEBI:15378"/>
        <dbReference type="ChEBI" id="CHEBI:57783"/>
        <dbReference type="ChEBI" id="CHEBI:57925"/>
        <dbReference type="ChEBI" id="CHEBI:58297"/>
        <dbReference type="ChEBI" id="CHEBI:58349"/>
        <dbReference type="EC" id="1.8.1.7"/>
    </reaction>
</comment>
<dbReference type="AlphaFoldDB" id="A0A7W2YJE2"/>
<dbReference type="FunFam" id="3.50.50.60:FF:000051">
    <property type="entry name" value="Glutathione reductase"/>
    <property type="match status" value="1"/>
</dbReference>
<feature type="binding site" evidence="11">
    <location>
        <position position="267"/>
    </location>
    <ligand>
        <name>NAD(+)</name>
        <dbReference type="ChEBI" id="CHEBI:57540"/>
    </ligand>
</feature>
<dbReference type="NCBIfam" id="TIGR01424">
    <property type="entry name" value="gluta_reduc_2"/>
    <property type="match status" value="1"/>
</dbReference>
<feature type="domain" description="FAD/NAD(P)-binding" evidence="16">
    <location>
        <begin position="12"/>
        <end position="323"/>
    </location>
</feature>
<comment type="cofactor">
    <cofactor evidence="11">
        <name>FAD</name>
        <dbReference type="ChEBI" id="CHEBI:57692"/>
    </cofactor>
    <text evidence="11">Binds 1 FAD per subunit.</text>
</comment>
<dbReference type="InterPro" id="IPR023753">
    <property type="entry name" value="FAD/NAD-binding_dom"/>
</dbReference>
<evidence type="ECO:0000256" key="7">
    <source>
        <dbReference type="ARBA" id="ARBA00023157"/>
    </source>
</evidence>
<feature type="binding site" evidence="11">
    <location>
        <begin position="180"/>
        <end position="187"/>
    </location>
    <ligand>
        <name>NAD(+)</name>
        <dbReference type="ChEBI" id="CHEBI:57540"/>
    </ligand>
</feature>
<organism evidence="17 18">
    <name type="scientific">Sediminihaliea albiluteola</name>
    <dbReference type="NCBI Taxonomy" id="2758564"/>
    <lineage>
        <taxon>Bacteria</taxon>
        <taxon>Pseudomonadati</taxon>
        <taxon>Pseudomonadota</taxon>
        <taxon>Gammaproteobacteria</taxon>
        <taxon>Cellvibrionales</taxon>
        <taxon>Halieaceae</taxon>
        <taxon>Sediminihaliea</taxon>
    </lineage>
</organism>
<protein>
    <recommendedName>
        <fullName evidence="14">Glutathione reductase</fullName>
        <shortName evidence="14">GRase</shortName>
        <ecNumber evidence="14">1.8.1.7</ecNumber>
    </recommendedName>
</protein>
<dbReference type="InterPro" id="IPR012999">
    <property type="entry name" value="Pyr_OxRdtase_I_AS"/>
</dbReference>
<dbReference type="InterPro" id="IPR004099">
    <property type="entry name" value="Pyr_nucl-diS_OxRdtase_dimer"/>
</dbReference>
<sequence length="458" mass="50382">MTSTTQDASKDYDLFVIGAGSGGVRAARMAAGMGARVAIAEDRYMGGTCVNVGCVPKKLYVYASEFSKSFEDARGFGWDSEIPDFDWSTLRDNKKTEISRLNAIYERLLEGVDATVLQGRARIVDAHTVAVGEQQFSAEKILIATGGWPYVPEFPGSEHAITSNEIFDLEHFPKRLVVVGGGYIAVEFAGIFNGLGSQVTQLYRGPLFLRGFDQDIRHHAAQEFAASGIDLRFNINVERITKDSEGLKLSLNDGSTLEADCVLYATGRKAHLQDLGLENVNIELNDNEQIVVDEHFRSTEPSIFALGDVTGGMELTPVALAEGMSFARRQFGQLDQQVDYDFIPTAVFSQPNIGTVGFSEEEARQRFGKLRLYKANFRPMKHTLSGRQEKTFMKLIVDDQSDRVVGVHMLGPDAGEIIQGIAIALRAGATKALFDTTIGIHPTAAEEFVTMREEWRGD</sequence>
<feature type="binding site" evidence="11">
    <location>
        <position position="58"/>
    </location>
    <ligand>
        <name>FAD</name>
        <dbReference type="ChEBI" id="CHEBI:57692"/>
    </ligand>
</feature>
<keyword evidence="11" id="KW-0547">Nucleotide-binding</keyword>
<dbReference type="InterPro" id="IPR006324">
    <property type="entry name" value="GSHR"/>
</dbReference>
<evidence type="ECO:0000313" key="17">
    <source>
        <dbReference type="EMBL" id="MBA6413481.1"/>
    </source>
</evidence>
<evidence type="ECO:0000256" key="10">
    <source>
        <dbReference type="PIRSR" id="PIRSR000350-2"/>
    </source>
</evidence>
<dbReference type="SUPFAM" id="SSF51905">
    <property type="entry name" value="FAD/NAD(P)-binding domain"/>
    <property type="match status" value="1"/>
</dbReference>
<keyword evidence="3 13" id="KW-0285">Flavoprotein</keyword>
<evidence type="ECO:0000259" key="15">
    <source>
        <dbReference type="Pfam" id="PF02852"/>
    </source>
</evidence>
<proteinExistence type="inferred from homology"/>
<feature type="domain" description="Pyridine nucleotide-disulphide oxidoreductase dimerisation" evidence="15">
    <location>
        <begin position="343"/>
        <end position="451"/>
    </location>
</feature>
<evidence type="ECO:0000256" key="4">
    <source>
        <dbReference type="ARBA" id="ARBA00022827"/>
    </source>
</evidence>
<evidence type="ECO:0000256" key="3">
    <source>
        <dbReference type="ARBA" id="ARBA00022630"/>
    </source>
</evidence>
<gene>
    <name evidence="17" type="primary">gorA</name>
    <name evidence="17" type="ORF">H2508_10210</name>
</gene>
<comment type="subunit">
    <text evidence="2">Homodimer.</text>
</comment>
<dbReference type="Gene3D" id="3.50.50.60">
    <property type="entry name" value="FAD/NAD(P)-binding domain"/>
    <property type="match status" value="2"/>
</dbReference>
<evidence type="ECO:0000256" key="6">
    <source>
        <dbReference type="ARBA" id="ARBA00023002"/>
    </source>
</evidence>
<keyword evidence="5 14" id="KW-0521">NADP</keyword>
<keyword evidence="8 13" id="KW-0676">Redox-active center</keyword>
<dbReference type="Pfam" id="PF07992">
    <property type="entry name" value="Pyr_redox_2"/>
    <property type="match status" value="1"/>
</dbReference>
<dbReference type="PANTHER" id="PTHR42737:SF2">
    <property type="entry name" value="GLUTATHIONE REDUCTASE"/>
    <property type="match status" value="1"/>
</dbReference>
<dbReference type="EMBL" id="JACFXU010000014">
    <property type="protein sequence ID" value="MBA6413481.1"/>
    <property type="molecule type" value="Genomic_DNA"/>
</dbReference>
<evidence type="ECO:0000256" key="14">
    <source>
        <dbReference type="RuleBase" id="RU365040"/>
    </source>
</evidence>
<evidence type="ECO:0000259" key="16">
    <source>
        <dbReference type="Pfam" id="PF07992"/>
    </source>
</evidence>
<dbReference type="GO" id="GO:0005829">
    <property type="term" value="C:cytosol"/>
    <property type="evidence" value="ECO:0007669"/>
    <property type="project" value="TreeGrafter"/>
</dbReference>
<feature type="binding site" evidence="11">
    <location>
        <position position="308"/>
    </location>
    <ligand>
        <name>FAD</name>
        <dbReference type="ChEBI" id="CHEBI:57692"/>
    </ligand>
</feature>
<dbReference type="SUPFAM" id="SSF55424">
    <property type="entry name" value="FAD/NAD-linked reductases, dimerisation (C-terminal) domain"/>
    <property type="match status" value="1"/>
</dbReference>
<name>A0A7W2YJE2_9GAMM</name>
<comment type="similarity">
    <text evidence="1 13">Belongs to the class-I pyridine nucleotide-disulfide oxidoreductase family.</text>
</comment>
<evidence type="ECO:0000256" key="9">
    <source>
        <dbReference type="ARBA" id="ARBA00049142"/>
    </source>
</evidence>
<dbReference type="GO" id="GO:0050660">
    <property type="term" value="F:flavin adenine dinucleotide binding"/>
    <property type="evidence" value="ECO:0007669"/>
    <property type="project" value="InterPro"/>
</dbReference>
<dbReference type="Pfam" id="PF02852">
    <property type="entry name" value="Pyr_redox_dim"/>
    <property type="match status" value="1"/>
</dbReference>
<dbReference type="Proteomes" id="UP000539350">
    <property type="component" value="Unassembled WGS sequence"/>
</dbReference>
<feature type="disulfide bond" description="Redox-active" evidence="12">
    <location>
        <begin position="49"/>
        <end position="54"/>
    </location>
</feature>
<dbReference type="PROSITE" id="PS00076">
    <property type="entry name" value="PYRIDINE_REDOX_1"/>
    <property type="match status" value="1"/>
</dbReference>
<keyword evidence="4 11" id="KW-0274">FAD</keyword>
<dbReference type="NCBIfam" id="NF004776">
    <property type="entry name" value="PRK06116.1"/>
    <property type="match status" value="1"/>
</dbReference>
<keyword evidence="7" id="KW-1015">Disulfide bond</keyword>
<dbReference type="PIRSF" id="PIRSF000350">
    <property type="entry name" value="Mercury_reductase_MerA"/>
    <property type="match status" value="1"/>
</dbReference>
<dbReference type="GO" id="GO:0004362">
    <property type="term" value="F:glutathione-disulfide reductase (NADPH) activity"/>
    <property type="evidence" value="ECO:0007669"/>
    <property type="project" value="UniProtKB-EC"/>
</dbReference>
<keyword evidence="18" id="KW-1185">Reference proteome</keyword>
<dbReference type="InterPro" id="IPR036188">
    <property type="entry name" value="FAD/NAD-bd_sf"/>
</dbReference>
<evidence type="ECO:0000256" key="1">
    <source>
        <dbReference type="ARBA" id="ARBA00007532"/>
    </source>
</evidence>
<evidence type="ECO:0000256" key="12">
    <source>
        <dbReference type="PIRSR" id="PIRSR000350-4"/>
    </source>
</evidence>
<dbReference type="PRINTS" id="PR00411">
    <property type="entry name" value="PNDRDTASEI"/>
</dbReference>
<reference evidence="17 18" key="1">
    <citation type="submission" date="2020-07" db="EMBL/GenBank/DDBJ databases">
        <title>Halieaceae bacterium, F7430, whole genome shotgun sequencing project.</title>
        <authorList>
            <person name="Jiang S."/>
            <person name="Liu Z.W."/>
            <person name="Du Z.J."/>
        </authorList>
    </citation>
    <scope>NUCLEOTIDE SEQUENCE [LARGE SCALE GENOMIC DNA]</scope>
    <source>
        <strain evidence="17 18">F7430</strain>
    </source>
</reference>